<dbReference type="Proteomes" id="UP001317629">
    <property type="component" value="Chromosome"/>
</dbReference>
<organism evidence="2 3">
    <name type="scientific">Methylocystis iwaonis</name>
    <dbReference type="NCBI Taxonomy" id="2885079"/>
    <lineage>
        <taxon>Bacteria</taxon>
        <taxon>Pseudomonadati</taxon>
        <taxon>Pseudomonadota</taxon>
        <taxon>Alphaproteobacteria</taxon>
        <taxon>Hyphomicrobiales</taxon>
        <taxon>Methylocystaceae</taxon>
        <taxon>Methylocystis</taxon>
    </lineage>
</organism>
<accession>A0ABM8E815</accession>
<dbReference type="EMBL" id="AP027142">
    <property type="protein sequence ID" value="BDV34092.1"/>
    <property type="molecule type" value="Genomic_DNA"/>
</dbReference>
<keyword evidence="3" id="KW-1185">Reference proteome</keyword>
<gene>
    <name evidence="2" type="ORF">SS37A_16210</name>
</gene>
<feature type="signal peptide" evidence="1">
    <location>
        <begin position="1"/>
        <end position="23"/>
    </location>
</feature>
<evidence type="ECO:0008006" key="4">
    <source>
        <dbReference type="Google" id="ProtNLM"/>
    </source>
</evidence>
<evidence type="ECO:0000256" key="1">
    <source>
        <dbReference type="SAM" id="SignalP"/>
    </source>
</evidence>
<proteinExistence type="predicted"/>
<evidence type="ECO:0000313" key="2">
    <source>
        <dbReference type="EMBL" id="BDV34092.1"/>
    </source>
</evidence>
<evidence type="ECO:0000313" key="3">
    <source>
        <dbReference type="Proteomes" id="UP001317629"/>
    </source>
</evidence>
<keyword evidence="1" id="KW-0732">Signal</keyword>
<feature type="chain" id="PRO_5045750408" description="SH3 domain-containing protein" evidence="1">
    <location>
        <begin position="24"/>
        <end position="125"/>
    </location>
</feature>
<protein>
    <recommendedName>
        <fullName evidence="4">SH3 domain-containing protein</fullName>
    </recommendedName>
</protein>
<name>A0ABM8E815_9HYPH</name>
<dbReference type="RefSeq" id="WP_281931719.1">
    <property type="nucleotide sequence ID" value="NZ_AP027142.1"/>
</dbReference>
<reference evidence="2 3" key="1">
    <citation type="journal article" date="2023" name="Int. J. Syst. Evol. Microbiol.">
        <title>Methylocystis iwaonis sp. nov., a type II methane-oxidizing bacterium from surface soil of a rice paddy field in Japan, and emended description of the genus Methylocystis (ex Whittenbury et al. 1970) Bowman et al. 1993.</title>
        <authorList>
            <person name="Kaise H."/>
            <person name="Sawadogo J.B."/>
            <person name="Alam M.S."/>
            <person name="Ueno C."/>
            <person name="Dianou D."/>
            <person name="Shinjo R."/>
            <person name="Asakawa S."/>
        </authorList>
    </citation>
    <scope>NUCLEOTIDE SEQUENCE [LARGE SCALE GENOMIC DNA]</scope>
    <source>
        <strain evidence="2 3">SS37A-Re</strain>
    </source>
</reference>
<sequence>MRTLCYSLIAAVALIGSVSRASAFEAMLGGNFMLHAHPNGPHLMTLAAGDVVNIDQCNHSWCAVSHGPHAGFIYMPRVLDGTVYGPRGGIAGYQDGGPAELGVAIVSAPVMAAGQIVDAGVSVLR</sequence>